<evidence type="ECO:0000259" key="3">
    <source>
        <dbReference type="PROSITE" id="PS50206"/>
    </source>
</evidence>
<dbReference type="Pfam" id="PF00581">
    <property type="entry name" value="Rhodanese"/>
    <property type="match status" value="1"/>
</dbReference>
<dbReference type="AlphaFoldDB" id="A0A316HUY4"/>
<keyword evidence="5" id="KW-1185">Reference proteome</keyword>
<dbReference type="Gene3D" id="3.30.70.100">
    <property type="match status" value="1"/>
</dbReference>
<keyword evidence="1" id="KW-0819">tRNA processing</keyword>
<dbReference type="Gene3D" id="3.40.250.10">
    <property type="entry name" value="Rhodanese-like domain"/>
    <property type="match status" value="1"/>
</dbReference>
<proteinExistence type="inferred from homology"/>
<dbReference type="OrthoDB" id="9778326at2"/>
<feature type="compositionally biased region" description="Pro residues" evidence="2">
    <location>
        <begin position="240"/>
        <end position="249"/>
    </location>
</feature>
<dbReference type="SMART" id="SM00450">
    <property type="entry name" value="RHOD"/>
    <property type="match status" value="1"/>
</dbReference>
<evidence type="ECO:0000313" key="4">
    <source>
        <dbReference type="EMBL" id="PWK82118.1"/>
    </source>
</evidence>
<name>A0A316HUY4_9GAMM</name>
<dbReference type="NCBIfam" id="NF003703">
    <property type="entry name" value="PRK05320.1"/>
    <property type="match status" value="1"/>
</dbReference>
<dbReference type="GO" id="GO:0006400">
    <property type="term" value="P:tRNA modification"/>
    <property type="evidence" value="ECO:0007669"/>
    <property type="project" value="UniProtKB-UniRule"/>
</dbReference>
<dbReference type="InterPro" id="IPR036873">
    <property type="entry name" value="Rhodanese-like_dom_sf"/>
</dbReference>
<dbReference type="EC" id="1.14.-.-" evidence="1"/>
<dbReference type="HAMAP" id="MF_00469">
    <property type="entry name" value="TrhO"/>
    <property type="match status" value="1"/>
</dbReference>
<dbReference type="InterPro" id="IPR020936">
    <property type="entry name" value="TrhO"/>
</dbReference>
<comment type="catalytic activity">
    <reaction evidence="1">
        <text>uridine(34) in tRNA + AH2 + O2 = 5-hydroxyuridine(34) in tRNA + A + H2O</text>
        <dbReference type="Rhea" id="RHEA:64224"/>
        <dbReference type="Rhea" id="RHEA-COMP:11727"/>
        <dbReference type="Rhea" id="RHEA-COMP:13381"/>
        <dbReference type="ChEBI" id="CHEBI:13193"/>
        <dbReference type="ChEBI" id="CHEBI:15377"/>
        <dbReference type="ChEBI" id="CHEBI:15379"/>
        <dbReference type="ChEBI" id="CHEBI:17499"/>
        <dbReference type="ChEBI" id="CHEBI:65315"/>
        <dbReference type="ChEBI" id="CHEBI:136877"/>
    </reaction>
</comment>
<dbReference type="RefSeq" id="WP_109724709.1">
    <property type="nucleotide sequence ID" value="NZ_MSZV01000019.1"/>
</dbReference>
<reference evidence="4 5" key="1">
    <citation type="submission" date="2018-05" db="EMBL/GenBank/DDBJ databases">
        <title>Genomic Encyclopedia of Type Strains, Phase IV (KMG-IV): sequencing the most valuable type-strain genomes for metagenomic binning, comparative biology and taxonomic classification.</title>
        <authorList>
            <person name="Goeker M."/>
        </authorList>
    </citation>
    <scope>NUCLEOTIDE SEQUENCE [LARGE SCALE GENOMIC DNA]</scope>
    <source>
        <strain evidence="4 5">DSM 14263</strain>
    </source>
</reference>
<keyword evidence="1" id="KW-0560">Oxidoreductase</keyword>
<dbReference type="PROSITE" id="PS50206">
    <property type="entry name" value="RHODANESE_3"/>
    <property type="match status" value="1"/>
</dbReference>
<feature type="compositionally biased region" description="Low complexity" evidence="2">
    <location>
        <begin position="273"/>
        <end position="284"/>
    </location>
</feature>
<dbReference type="InterPro" id="IPR001763">
    <property type="entry name" value="Rhodanese-like_dom"/>
</dbReference>
<evidence type="ECO:0000256" key="2">
    <source>
        <dbReference type="SAM" id="MobiDB-lite"/>
    </source>
</evidence>
<accession>A0A316HUY4</accession>
<evidence type="ECO:0000256" key="1">
    <source>
        <dbReference type="HAMAP-Rule" id="MF_00469"/>
    </source>
</evidence>
<dbReference type="EMBL" id="QGHC01000017">
    <property type="protein sequence ID" value="PWK82118.1"/>
    <property type="molecule type" value="Genomic_DNA"/>
</dbReference>
<comment type="caution">
    <text evidence="4">The sequence shown here is derived from an EMBL/GenBank/DDBJ whole genome shotgun (WGS) entry which is preliminary data.</text>
</comment>
<sequence>MPILNLAAYRFVSLDGLPALRERLRARAEALALKGTVLLAPEGINLFLAGAPEAAESFMDWLREDPRFAGLEAKASWSDAVPFGRLRVRLKREIITLRRPALRPEAGRAAAVDPATLKRWLDRGRDDDGRELVLLDTRNGYETDVGRFPQAVDYRLARFTELPDALAADRARYAGKTVVPYCTGGIRCEKAALHMRELGIERVFQLEGGILGYFEETGGAHWQGACFVFDARGALGPDLRPAPPRPRPLPSGERAGVRGQPGDTPATEPIPPGASASPAPSPRSSPRRGEEAVSRSLGASPGLAARLSSRPGKETRA</sequence>
<dbReference type="Pfam" id="PF17773">
    <property type="entry name" value="UPF0176_N"/>
    <property type="match status" value="1"/>
</dbReference>
<dbReference type="InterPro" id="IPR040503">
    <property type="entry name" value="TRHO_N"/>
</dbReference>
<dbReference type="SUPFAM" id="SSF52821">
    <property type="entry name" value="Rhodanese/Cell cycle control phosphatase"/>
    <property type="match status" value="1"/>
</dbReference>
<feature type="region of interest" description="Disordered" evidence="2">
    <location>
        <begin position="237"/>
        <end position="317"/>
    </location>
</feature>
<comment type="similarity">
    <text evidence="1">Belongs to the TrhO family.</text>
</comment>
<protein>
    <recommendedName>
        <fullName evidence="1">tRNA uridine(34) hydroxylase</fullName>
        <ecNumber evidence="1">1.14.-.-</ecNumber>
    </recommendedName>
    <alternativeName>
        <fullName evidence="1">tRNA hydroxylation protein O</fullName>
    </alternativeName>
</protein>
<dbReference type="PANTHER" id="PTHR43268:SF3">
    <property type="entry name" value="RHODANESE-LIKE DOMAIN-CONTAINING PROTEIN 7-RELATED"/>
    <property type="match status" value="1"/>
</dbReference>
<dbReference type="GO" id="GO:0016705">
    <property type="term" value="F:oxidoreductase activity, acting on paired donors, with incorporation or reduction of molecular oxygen"/>
    <property type="evidence" value="ECO:0007669"/>
    <property type="project" value="UniProtKB-UniRule"/>
</dbReference>
<evidence type="ECO:0000313" key="5">
    <source>
        <dbReference type="Proteomes" id="UP000245812"/>
    </source>
</evidence>
<comment type="function">
    <text evidence="1">Catalyzes oxygen-dependent 5-hydroxyuridine (ho5U) modification at position 34 in tRNAs.</text>
</comment>
<feature type="domain" description="Rhodanese" evidence="3">
    <location>
        <begin position="128"/>
        <end position="222"/>
    </location>
</feature>
<dbReference type="PANTHER" id="PTHR43268">
    <property type="entry name" value="THIOSULFATE SULFURTRANSFERASE/RHODANESE-LIKE DOMAIN-CONTAINING PROTEIN 2"/>
    <property type="match status" value="1"/>
</dbReference>
<gene>
    <name evidence="1" type="primary">trhO</name>
    <name evidence="4" type="ORF">C7456_11725</name>
</gene>
<dbReference type="Proteomes" id="UP000245812">
    <property type="component" value="Unassembled WGS sequence"/>
</dbReference>
<organism evidence="4 5">
    <name type="scientific">Fulvimonas soli</name>
    <dbReference type="NCBI Taxonomy" id="155197"/>
    <lineage>
        <taxon>Bacteria</taxon>
        <taxon>Pseudomonadati</taxon>
        <taxon>Pseudomonadota</taxon>
        <taxon>Gammaproteobacteria</taxon>
        <taxon>Lysobacterales</taxon>
        <taxon>Rhodanobacteraceae</taxon>
        <taxon>Fulvimonas</taxon>
    </lineage>
</organism>